<protein>
    <recommendedName>
        <fullName evidence="3">Lon proteolytic domain-containing protein</fullName>
    </recommendedName>
</protein>
<dbReference type="PRINTS" id="PR00830">
    <property type="entry name" value="ENDOLAPTASE"/>
</dbReference>
<keyword evidence="2" id="KW-0812">Transmembrane</keyword>
<sequence length="699" mass="73031">MTPGRPLVLLSLLFLTMATIVAPVAGSTAPGYKWINTVVVNVPGVVETPEGYKGAMSRLIVTVAWPGSGIVYFSANPLTELDTQAAARMAALVASILAGVNYYSYDYFIRLESNATTIGGPSASGAMTVAIIAALRGKRIPENFSMTGMVDPDATLGPVGGVPEKLEAAAKAGVKVFVIPAGQRYSIDLNTGDRVDVVALGRQLGVKVVEAGTIAEAYEAATGDKLYTPKQLNLNYPAWLAESLKRSIEVYREAASTNLTCAEELLAKLPGSIADQLHGIIDDAGHSVNVGRSLDAAGKLYAAASRYFAAAIEATYACGIAKAFSSDQPATTIIEEARSYIDAASAMLGDAYKLMHRFLEGKRDISDVELQLLTASASRLSDANESLEEAASLLKTASKSSGLAAASILDKALQEAIYSYYRSMTASQWLELALAAPSGKPINIDTLPRVVDTYTYFAESALSYLQTLGVDVSDVAERVAEAKQLAAQAAETGDRVQLLQALAYSVQGLAQVDGKLHQVFNTGISVLDASRKSLDILVEKLLGLGLTPLLPMMYREYAETLVDVGGKLDLYVQASSYALLLAIIGGSRTGAKPPAAAGATTGGVGGAATTVTITHTVTAKETVTVTKPKYYTRTTVSTTTLTKTLEKTTTLTIKSTTAGVAANNTPTRRGAGLGTPAACVAFAGIALALGALLGRVLRG</sequence>
<dbReference type="GO" id="GO:0016020">
    <property type="term" value="C:membrane"/>
    <property type="evidence" value="ECO:0007669"/>
    <property type="project" value="UniProtKB-SubCell"/>
</dbReference>
<dbReference type="Gene3D" id="3.30.230.10">
    <property type="match status" value="1"/>
</dbReference>
<dbReference type="Proteomes" id="UP000053352">
    <property type="component" value="Unassembled WGS sequence"/>
</dbReference>
<evidence type="ECO:0000256" key="2">
    <source>
        <dbReference type="SAM" id="Phobius"/>
    </source>
</evidence>
<name>A0A0V8RTJ4_PYROC</name>
<dbReference type="InterPro" id="IPR014721">
    <property type="entry name" value="Ribsml_uS5_D2-typ_fold_subgr"/>
</dbReference>
<dbReference type="GO" id="GO:0005524">
    <property type="term" value="F:ATP binding"/>
    <property type="evidence" value="ECO:0007669"/>
    <property type="project" value="InterPro"/>
</dbReference>
<dbReference type="GO" id="GO:0030163">
    <property type="term" value="P:protein catabolic process"/>
    <property type="evidence" value="ECO:0007669"/>
    <property type="project" value="InterPro"/>
</dbReference>
<dbReference type="EMBL" id="LNTB01000001">
    <property type="protein sequence ID" value="KSW11393.1"/>
    <property type="molecule type" value="Genomic_DNA"/>
</dbReference>
<dbReference type="InterPro" id="IPR027065">
    <property type="entry name" value="Lon_Prtase"/>
</dbReference>
<gene>
    <name evidence="4" type="ORF">CF15_00565</name>
</gene>
<evidence type="ECO:0000313" key="5">
    <source>
        <dbReference type="Proteomes" id="UP000053352"/>
    </source>
</evidence>
<comment type="caution">
    <text evidence="4">The sequence shown here is derived from an EMBL/GenBank/DDBJ whole genome shotgun (WGS) entry which is preliminary data.</text>
</comment>
<dbReference type="GO" id="GO:0004252">
    <property type="term" value="F:serine-type endopeptidase activity"/>
    <property type="evidence" value="ECO:0007669"/>
    <property type="project" value="InterPro"/>
</dbReference>
<keyword evidence="5" id="KW-1185">Reference proteome</keyword>
<dbReference type="AlphaFoldDB" id="A0A0V8RTJ4"/>
<dbReference type="GO" id="GO:0006508">
    <property type="term" value="P:proteolysis"/>
    <property type="evidence" value="ECO:0007669"/>
    <property type="project" value="InterPro"/>
</dbReference>
<dbReference type="InterPro" id="IPR008269">
    <property type="entry name" value="Lon_proteolytic"/>
</dbReference>
<keyword evidence="2" id="KW-1133">Transmembrane helix</keyword>
<accession>A0A0V8RTJ4</accession>
<organism evidence="4 5">
    <name type="scientific">Pyrodictium occultum</name>
    <dbReference type="NCBI Taxonomy" id="2309"/>
    <lineage>
        <taxon>Archaea</taxon>
        <taxon>Thermoproteota</taxon>
        <taxon>Thermoprotei</taxon>
        <taxon>Desulfurococcales</taxon>
        <taxon>Pyrodictiaceae</taxon>
        <taxon>Pyrodictium</taxon>
    </lineage>
</organism>
<comment type="subcellular location">
    <subcellularLocation>
        <location evidence="1">Membrane</location>
        <topology evidence="1">Multi-pass membrane protein</topology>
    </subcellularLocation>
</comment>
<evidence type="ECO:0000256" key="1">
    <source>
        <dbReference type="ARBA" id="ARBA00004141"/>
    </source>
</evidence>
<dbReference type="GO" id="GO:0004176">
    <property type="term" value="F:ATP-dependent peptidase activity"/>
    <property type="evidence" value="ECO:0007669"/>
    <property type="project" value="InterPro"/>
</dbReference>
<proteinExistence type="predicted"/>
<evidence type="ECO:0000313" key="4">
    <source>
        <dbReference type="EMBL" id="KSW11393.1"/>
    </source>
</evidence>
<dbReference type="STRING" id="2309.CF15_00565"/>
<dbReference type="Pfam" id="PF05362">
    <property type="entry name" value="Lon_C"/>
    <property type="match status" value="1"/>
</dbReference>
<dbReference type="OrthoDB" id="15525at2157"/>
<reference evidence="4 5" key="1">
    <citation type="submission" date="2015-11" db="EMBL/GenBank/DDBJ databases">
        <title>Genome sequence of Pyrodictium occultum PL-19, a marine hyperthermophilic archaeon isolated from Volcano, Italy.</title>
        <authorList>
            <person name="Utturkar S."/>
            <person name="Huber H."/>
            <person name="Leptihn S."/>
            <person name="Brown S."/>
            <person name="Stetter K.O."/>
            <person name="Podar M."/>
        </authorList>
    </citation>
    <scope>NUCLEOTIDE SEQUENCE [LARGE SCALE GENOMIC DNA]</scope>
    <source>
        <strain evidence="4 5">PL-19</strain>
    </source>
</reference>
<dbReference type="SUPFAM" id="SSF54211">
    <property type="entry name" value="Ribosomal protein S5 domain 2-like"/>
    <property type="match status" value="1"/>
</dbReference>
<dbReference type="InterPro" id="IPR020568">
    <property type="entry name" value="Ribosomal_Su5_D2-typ_SF"/>
</dbReference>
<keyword evidence="2" id="KW-0472">Membrane</keyword>
<feature type="domain" description="Lon proteolytic" evidence="3">
    <location>
        <begin position="65"/>
        <end position="224"/>
    </location>
</feature>
<dbReference type="PANTHER" id="PTHR10046">
    <property type="entry name" value="ATP DEPENDENT LON PROTEASE FAMILY MEMBER"/>
    <property type="match status" value="1"/>
</dbReference>
<evidence type="ECO:0000259" key="3">
    <source>
        <dbReference type="PROSITE" id="PS51786"/>
    </source>
</evidence>
<feature type="transmembrane region" description="Helical" evidence="2">
    <location>
        <begin position="673"/>
        <end position="693"/>
    </location>
</feature>
<dbReference type="RefSeq" id="WP_058370065.1">
    <property type="nucleotide sequence ID" value="NZ_LNTB01000001.1"/>
</dbReference>
<dbReference type="PROSITE" id="PS51786">
    <property type="entry name" value="LON_PROTEOLYTIC"/>
    <property type="match status" value="1"/>
</dbReference>